<evidence type="ECO:0000256" key="1">
    <source>
        <dbReference type="SAM" id="MobiDB-lite"/>
    </source>
</evidence>
<keyword evidence="3" id="KW-1185">Reference proteome</keyword>
<reference evidence="2 3" key="1">
    <citation type="submission" date="2024-01" db="EMBL/GenBank/DDBJ databases">
        <title>The genomes of 5 underutilized Papilionoideae crops provide insights into root nodulation and disease resistanc.</title>
        <authorList>
            <person name="Jiang F."/>
        </authorList>
    </citation>
    <scope>NUCLEOTIDE SEQUENCE [LARGE SCALE GENOMIC DNA]</scope>
    <source>
        <strain evidence="2">DUOXIRENSHENG_FW03</strain>
        <tissue evidence="2">Leaves</tissue>
    </source>
</reference>
<proteinExistence type="predicted"/>
<dbReference type="AlphaFoldDB" id="A0AAN9T0E7"/>
<organism evidence="2 3">
    <name type="scientific">Psophocarpus tetragonolobus</name>
    <name type="common">Winged bean</name>
    <name type="synonym">Dolichos tetragonolobus</name>
    <dbReference type="NCBI Taxonomy" id="3891"/>
    <lineage>
        <taxon>Eukaryota</taxon>
        <taxon>Viridiplantae</taxon>
        <taxon>Streptophyta</taxon>
        <taxon>Embryophyta</taxon>
        <taxon>Tracheophyta</taxon>
        <taxon>Spermatophyta</taxon>
        <taxon>Magnoliopsida</taxon>
        <taxon>eudicotyledons</taxon>
        <taxon>Gunneridae</taxon>
        <taxon>Pentapetalae</taxon>
        <taxon>rosids</taxon>
        <taxon>fabids</taxon>
        <taxon>Fabales</taxon>
        <taxon>Fabaceae</taxon>
        <taxon>Papilionoideae</taxon>
        <taxon>50 kb inversion clade</taxon>
        <taxon>NPAAA clade</taxon>
        <taxon>indigoferoid/millettioid clade</taxon>
        <taxon>Phaseoleae</taxon>
        <taxon>Psophocarpus</taxon>
    </lineage>
</organism>
<dbReference type="Proteomes" id="UP001386955">
    <property type="component" value="Unassembled WGS sequence"/>
</dbReference>
<evidence type="ECO:0000313" key="2">
    <source>
        <dbReference type="EMBL" id="KAK7411353.1"/>
    </source>
</evidence>
<accession>A0AAN9T0E7</accession>
<comment type="caution">
    <text evidence="2">The sequence shown here is derived from an EMBL/GenBank/DDBJ whole genome shotgun (WGS) entry which is preliminary data.</text>
</comment>
<name>A0AAN9T0E7_PSOTE</name>
<feature type="region of interest" description="Disordered" evidence="1">
    <location>
        <begin position="88"/>
        <end position="121"/>
    </location>
</feature>
<evidence type="ECO:0000313" key="3">
    <source>
        <dbReference type="Proteomes" id="UP001386955"/>
    </source>
</evidence>
<dbReference type="EMBL" id="JAYMYS010000001">
    <property type="protein sequence ID" value="KAK7411353.1"/>
    <property type="molecule type" value="Genomic_DNA"/>
</dbReference>
<sequence length="121" mass="13355">MFLFCTPYASVLYGKWGLQRQREEGNTHCDIEEAPLKHEVDARNALVLGFAEVGTQRRVFRVSFVLARSLGQIKRVIEIVSEFFSTNNTRGSGSEEIEPGCFGSEAGGVSRNSESVPKGRG</sequence>
<gene>
    <name evidence="2" type="ORF">VNO78_02786</name>
</gene>
<protein>
    <submittedName>
        <fullName evidence="2">Uncharacterized protein</fullName>
    </submittedName>
</protein>